<dbReference type="Proteomes" id="UP000282551">
    <property type="component" value="Chromosome"/>
</dbReference>
<organism evidence="2 3">
    <name type="scientific">Mycolicibacterium chitae</name>
    <name type="common">Mycobacterium chitae</name>
    <dbReference type="NCBI Taxonomy" id="1792"/>
    <lineage>
        <taxon>Bacteria</taxon>
        <taxon>Bacillati</taxon>
        <taxon>Actinomycetota</taxon>
        <taxon>Actinomycetes</taxon>
        <taxon>Mycobacteriales</taxon>
        <taxon>Mycobacteriaceae</taxon>
        <taxon>Mycolicibacterium</taxon>
    </lineage>
</organism>
<feature type="signal peptide" evidence="1">
    <location>
        <begin position="1"/>
        <end position="33"/>
    </location>
</feature>
<evidence type="ECO:0000313" key="3">
    <source>
        <dbReference type="Proteomes" id="UP000282551"/>
    </source>
</evidence>
<protein>
    <recommendedName>
        <fullName evidence="4">DUF3298 domain-containing protein</fullName>
    </recommendedName>
</protein>
<keyword evidence="3" id="KW-1185">Reference proteome</keyword>
<evidence type="ECO:0000313" key="2">
    <source>
        <dbReference type="EMBL" id="VEG50548.1"/>
    </source>
</evidence>
<name>A0A448IDV8_MYCCI</name>
<accession>A0A448IDV8</accession>
<dbReference type="RefSeq" id="WP_235666281.1">
    <property type="nucleotide sequence ID" value="NZ_AP022604.1"/>
</dbReference>
<keyword evidence="1" id="KW-0732">Signal</keyword>
<proteinExistence type="predicted"/>
<evidence type="ECO:0008006" key="4">
    <source>
        <dbReference type="Google" id="ProtNLM"/>
    </source>
</evidence>
<reference evidence="2 3" key="1">
    <citation type="submission" date="2018-12" db="EMBL/GenBank/DDBJ databases">
        <authorList>
            <consortium name="Pathogen Informatics"/>
        </authorList>
    </citation>
    <scope>NUCLEOTIDE SEQUENCE [LARGE SCALE GENOMIC DNA]</scope>
    <source>
        <strain evidence="2 3">NCTC10485</strain>
    </source>
</reference>
<dbReference type="AlphaFoldDB" id="A0A448IDV8"/>
<feature type="chain" id="PRO_5019127496" description="DUF3298 domain-containing protein" evidence="1">
    <location>
        <begin position="34"/>
        <end position="248"/>
    </location>
</feature>
<sequence>MAQSVNMFRLTGVAALVVAMVALVLGTAHPARADTVSNGVAYAVVPDVRSGMSPNGIGTWTVNYEKVAGGDPAVTDAINRILDDEADGHVWLYAASASKTSPWTFHAQGRLLFRPITISALFTGQYDATDLPNMPVDTVATRVFDSRSGIQIVWANLFGDERAGLARLSELTKQILPASYPEPPLGGWAEYGPSMAPLKRNFRFWLPTDAGIEMHFPAGQFGRSPRMITVPWSAVEDLIRPEFAAITS</sequence>
<evidence type="ECO:0000256" key="1">
    <source>
        <dbReference type="SAM" id="SignalP"/>
    </source>
</evidence>
<gene>
    <name evidence="2" type="ORF">NCTC10485_04866</name>
</gene>
<dbReference type="EMBL" id="LR134355">
    <property type="protein sequence ID" value="VEG50548.1"/>
    <property type="molecule type" value="Genomic_DNA"/>
</dbReference>